<keyword evidence="1" id="KW-1133">Transmembrane helix</keyword>
<proteinExistence type="predicted"/>
<keyword evidence="1" id="KW-0812">Transmembrane</keyword>
<evidence type="ECO:0000313" key="2">
    <source>
        <dbReference type="EMBL" id="RAL24942.1"/>
    </source>
</evidence>
<keyword evidence="1" id="KW-0472">Membrane</keyword>
<accession>A0A328C9Z6</accession>
<gene>
    <name evidence="2" type="ORF">DL240_01660</name>
</gene>
<sequence>MGILLSWLVLTIAVWVTALLLPGFRIKGFGSAIFVAALFGVLNFLLGWLFFTIFAIGTLGLAVLLAFITRWIINAIILKIVDGITDKVTIDSFGWALGAALVMSGAGSLAEWGLRAIGVG</sequence>
<dbReference type="AlphaFoldDB" id="A0A328C9Z6"/>
<dbReference type="InterPro" id="IPR007165">
    <property type="entry name" value="Phage_holin_4_2"/>
</dbReference>
<dbReference type="Proteomes" id="UP000249169">
    <property type="component" value="Unassembled WGS sequence"/>
</dbReference>
<organism evidence="2 3">
    <name type="scientific">Lujinxingia litoralis</name>
    <dbReference type="NCBI Taxonomy" id="2211119"/>
    <lineage>
        <taxon>Bacteria</taxon>
        <taxon>Deltaproteobacteria</taxon>
        <taxon>Bradymonadales</taxon>
        <taxon>Lujinxingiaceae</taxon>
        <taxon>Lujinxingia</taxon>
    </lineage>
</organism>
<dbReference type="RefSeq" id="WP_111728114.1">
    <property type="nucleotide sequence ID" value="NZ_QHKO01000001.1"/>
</dbReference>
<dbReference type="OrthoDB" id="9797048at2"/>
<comment type="caution">
    <text evidence="2">The sequence shown here is derived from an EMBL/GenBank/DDBJ whole genome shotgun (WGS) entry which is preliminary data.</text>
</comment>
<keyword evidence="3" id="KW-1185">Reference proteome</keyword>
<reference evidence="2 3" key="1">
    <citation type="submission" date="2018-05" db="EMBL/GenBank/DDBJ databases">
        <title>Lujinxingia marina gen. nov. sp. nov., a new facultative anaerobic member of the class Deltaproteobacteria, and proposal of Lujinxingaceae fam. nov.</title>
        <authorList>
            <person name="Li C.-M."/>
        </authorList>
    </citation>
    <scope>NUCLEOTIDE SEQUENCE [LARGE SCALE GENOMIC DNA]</scope>
    <source>
        <strain evidence="2 3">B210</strain>
    </source>
</reference>
<dbReference type="EMBL" id="QHKO01000001">
    <property type="protein sequence ID" value="RAL24942.1"/>
    <property type="molecule type" value="Genomic_DNA"/>
</dbReference>
<evidence type="ECO:0000313" key="3">
    <source>
        <dbReference type="Proteomes" id="UP000249169"/>
    </source>
</evidence>
<feature type="transmembrane region" description="Helical" evidence="1">
    <location>
        <begin position="28"/>
        <end position="46"/>
    </location>
</feature>
<feature type="transmembrane region" description="Helical" evidence="1">
    <location>
        <begin position="93"/>
        <end position="114"/>
    </location>
</feature>
<feature type="transmembrane region" description="Helical" evidence="1">
    <location>
        <begin position="53"/>
        <end position="73"/>
    </location>
</feature>
<protein>
    <submittedName>
        <fullName evidence="2">Phage holin family protein</fullName>
    </submittedName>
</protein>
<name>A0A328C9Z6_9DELT</name>
<dbReference type="Pfam" id="PF04020">
    <property type="entry name" value="Phage_holin_4_2"/>
    <property type="match status" value="1"/>
</dbReference>
<evidence type="ECO:0000256" key="1">
    <source>
        <dbReference type="SAM" id="Phobius"/>
    </source>
</evidence>